<dbReference type="PANTHER" id="PTHR35192">
    <property type="entry name" value="PROTEIN, PUTATIVE-RELATED"/>
    <property type="match status" value="1"/>
</dbReference>
<dbReference type="InterPro" id="IPR048661">
    <property type="entry name" value="CPL1-like"/>
</dbReference>
<evidence type="ECO:0000256" key="1">
    <source>
        <dbReference type="SAM" id="SignalP"/>
    </source>
</evidence>
<feature type="signal peptide" evidence="1">
    <location>
        <begin position="1"/>
        <end position="17"/>
    </location>
</feature>
<evidence type="ECO:0000313" key="3">
    <source>
        <dbReference type="EMBL" id="OCF21854.1"/>
    </source>
</evidence>
<name>A0A1B9FSV7_9TREE</name>
<organism evidence="3">
    <name type="scientific">Kwoniella bestiolae CBS 10118</name>
    <dbReference type="NCBI Taxonomy" id="1296100"/>
    <lineage>
        <taxon>Eukaryota</taxon>
        <taxon>Fungi</taxon>
        <taxon>Dikarya</taxon>
        <taxon>Basidiomycota</taxon>
        <taxon>Agaricomycotina</taxon>
        <taxon>Tremellomycetes</taxon>
        <taxon>Tremellales</taxon>
        <taxon>Cryptococcaceae</taxon>
        <taxon>Kwoniella</taxon>
    </lineage>
</organism>
<dbReference type="RefSeq" id="XP_019042924.1">
    <property type="nucleotide sequence ID" value="XM_019195211.1"/>
</dbReference>
<evidence type="ECO:0000313" key="5">
    <source>
        <dbReference type="Proteomes" id="UP000092730"/>
    </source>
</evidence>
<dbReference type="OrthoDB" id="439917at2759"/>
<feature type="domain" description="Protein CPL1-like" evidence="2">
    <location>
        <begin position="234"/>
        <end position="302"/>
    </location>
</feature>
<sequence length="310" mass="34467">MVLLALLVLFYLSGIRGQLSPDWSYPYIKCFTDAVRPSSQWRYLDYDDGWCDVYCYDHGSLYAYSTFATTFNSGPCLCSDVPPDFKYRYGNCGQGGSGIIARAMTEQNGFQSHYDDNCHIAPFNNLGTTVTDIYQCFELCSTWRYAVTNFASAQSTAHCRCADNDQTWVNQPVNDCNAPEIWVPYRQISVPTNSAAVVKKKRDAQHRLKMEEPTLRCPQGMKACQVTKNDDHAYECIDTSHELESCGGCIHGEIDIEFGSSSSKSPLGLDCTALTGITPSGVACYNSQCVAFDCEDGFELVDHQCVPIKA</sequence>
<evidence type="ECO:0000313" key="4">
    <source>
        <dbReference type="EMBL" id="WVW83329.1"/>
    </source>
</evidence>
<dbReference type="Pfam" id="PF21671">
    <property type="entry name" value="CPL1-like"/>
    <property type="match status" value="1"/>
</dbReference>
<keyword evidence="5" id="KW-1185">Reference proteome</keyword>
<keyword evidence="1" id="KW-0732">Signal</keyword>
<protein>
    <recommendedName>
        <fullName evidence="2">Protein CPL1-like domain-containing protein</fullName>
    </recommendedName>
</protein>
<reference evidence="3" key="3">
    <citation type="submission" date="2014-01" db="EMBL/GenBank/DDBJ databases">
        <title>Evolution of pathogenesis and genome organization in the Tremellales.</title>
        <authorList>
            <person name="Cuomo C."/>
            <person name="Litvintseva A."/>
            <person name="Heitman J."/>
            <person name="Chen Y."/>
            <person name="Sun S."/>
            <person name="Springer D."/>
            <person name="Dromer F."/>
            <person name="Young S."/>
            <person name="Zeng Q."/>
            <person name="Chapman S."/>
            <person name="Gujja S."/>
            <person name="Saif S."/>
            <person name="Birren B."/>
        </authorList>
    </citation>
    <scope>NUCLEOTIDE SEQUENCE</scope>
    <source>
        <strain evidence="3">CBS 10118</strain>
    </source>
</reference>
<reference evidence="3" key="1">
    <citation type="submission" date="2013-07" db="EMBL/GenBank/DDBJ databases">
        <title>The Genome Sequence of Cryptococcus bestiolae CBS10118.</title>
        <authorList>
            <consortium name="The Broad Institute Genome Sequencing Platform"/>
            <person name="Cuomo C."/>
            <person name="Litvintseva A."/>
            <person name="Chen Y."/>
            <person name="Heitman J."/>
            <person name="Sun S."/>
            <person name="Springer D."/>
            <person name="Dromer F."/>
            <person name="Young S.K."/>
            <person name="Zeng Q."/>
            <person name="Gargeya S."/>
            <person name="Fitzgerald M."/>
            <person name="Abouelleil A."/>
            <person name="Alvarado L."/>
            <person name="Berlin A.M."/>
            <person name="Chapman S.B."/>
            <person name="Dewar J."/>
            <person name="Goldberg J."/>
            <person name="Griggs A."/>
            <person name="Gujja S."/>
            <person name="Hansen M."/>
            <person name="Howarth C."/>
            <person name="Imamovic A."/>
            <person name="Larimer J."/>
            <person name="McCowan C."/>
            <person name="Murphy C."/>
            <person name="Pearson M."/>
            <person name="Priest M."/>
            <person name="Roberts A."/>
            <person name="Saif S."/>
            <person name="Shea T."/>
            <person name="Sykes S."/>
            <person name="Wortman J."/>
            <person name="Nusbaum C."/>
            <person name="Birren B."/>
        </authorList>
    </citation>
    <scope>NUCLEOTIDE SEQUENCE [LARGE SCALE GENOMIC DNA]</scope>
    <source>
        <strain evidence="3">CBS 10118</strain>
    </source>
</reference>
<dbReference type="STRING" id="1296100.A0A1B9FSV7"/>
<dbReference type="EMBL" id="CP144543">
    <property type="protein sequence ID" value="WVW83329.1"/>
    <property type="molecule type" value="Genomic_DNA"/>
</dbReference>
<dbReference type="GeneID" id="30213032"/>
<dbReference type="EMBL" id="KI894026">
    <property type="protein sequence ID" value="OCF21854.1"/>
    <property type="molecule type" value="Genomic_DNA"/>
</dbReference>
<dbReference type="AlphaFoldDB" id="A0A1B9FSV7"/>
<reference evidence="4" key="4">
    <citation type="submission" date="2024-02" db="EMBL/GenBank/DDBJ databases">
        <title>Comparative genomics of Cryptococcus and Kwoniella reveals pathogenesis evolution and contrasting modes of karyotype evolution via chromosome fusion or intercentromeric recombination.</title>
        <authorList>
            <person name="Coelho M.A."/>
            <person name="David-Palma M."/>
            <person name="Shea T."/>
            <person name="Bowers K."/>
            <person name="McGinley-Smith S."/>
            <person name="Mohammad A.W."/>
            <person name="Gnirke A."/>
            <person name="Yurkov A.M."/>
            <person name="Nowrousian M."/>
            <person name="Sun S."/>
            <person name="Cuomo C.A."/>
            <person name="Heitman J."/>
        </authorList>
    </citation>
    <scope>NUCLEOTIDE SEQUENCE</scope>
    <source>
        <strain evidence="4">CBS 10118</strain>
    </source>
</reference>
<proteinExistence type="predicted"/>
<reference evidence="4" key="2">
    <citation type="submission" date="2013-07" db="EMBL/GenBank/DDBJ databases">
        <authorList>
            <consortium name="The Broad Institute Genome Sequencing Platform"/>
            <person name="Cuomo C."/>
            <person name="Litvintseva A."/>
            <person name="Chen Y."/>
            <person name="Heitman J."/>
            <person name="Sun S."/>
            <person name="Springer D."/>
            <person name="Dromer F."/>
            <person name="Young S.K."/>
            <person name="Zeng Q."/>
            <person name="Gargeya S."/>
            <person name="Fitzgerald M."/>
            <person name="Abouelleil A."/>
            <person name="Alvarado L."/>
            <person name="Berlin A.M."/>
            <person name="Chapman S.B."/>
            <person name="Dewar J."/>
            <person name="Goldberg J."/>
            <person name="Griggs A."/>
            <person name="Gujja S."/>
            <person name="Hansen M."/>
            <person name="Howarth C."/>
            <person name="Imamovic A."/>
            <person name="Larimer J."/>
            <person name="McCowan C."/>
            <person name="Murphy C."/>
            <person name="Pearson M."/>
            <person name="Priest M."/>
            <person name="Roberts A."/>
            <person name="Saif S."/>
            <person name="Shea T."/>
            <person name="Sykes S."/>
            <person name="Wortman J."/>
            <person name="Nusbaum C."/>
            <person name="Birren B."/>
        </authorList>
    </citation>
    <scope>NUCLEOTIDE SEQUENCE</scope>
    <source>
        <strain evidence="4">CBS 10118</strain>
    </source>
</reference>
<gene>
    <name evidence="3" type="ORF">I302_08633</name>
    <name evidence="4" type="ORF">I302_105348</name>
</gene>
<evidence type="ECO:0000259" key="2">
    <source>
        <dbReference type="Pfam" id="PF21671"/>
    </source>
</evidence>
<dbReference type="Proteomes" id="UP000092730">
    <property type="component" value="Chromosome 3"/>
</dbReference>
<dbReference type="VEuPathDB" id="FungiDB:I302_08633"/>
<feature type="chain" id="PRO_5042334616" description="Protein CPL1-like domain-containing protein" evidence="1">
    <location>
        <begin position="18"/>
        <end position="310"/>
    </location>
</feature>
<dbReference type="PANTHER" id="PTHR35192:SF2">
    <property type="entry name" value="APPLE DOMAIN-CONTAINING PROTEIN"/>
    <property type="match status" value="1"/>
</dbReference>
<dbReference type="KEGG" id="kbi:30213032"/>
<accession>A0A1B9FSV7</accession>
<dbReference type="InterPro" id="IPR038955">
    <property type="entry name" value="PriA/CPL1_fungi"/>
</dbReference>